<sequence>MITLVLFLCVLSAVFYIGRVIFRIISTDEKGRISNVLTPATLFKMACAFLVLCVASGAVFIGGTASAISGSGGSA</sequence>
<dbReference type="EMBL" id="VLIF01000035">
    <property type="protein sequence ID" value="NAO79286.1"/>
    <property type="molecule type" value="Genomic_DNA"/>
</dbReference>
<reference evidence="1" key="1">
    <citation type="journal article" date="2020" name="Phytopathology">
        <title>Zucchini vein clearing disease is caused by several lineages within Pseudomonas syringae species complex.</title>
        <authorList>
            <person name="Lacault C."/>
            <person name="Briand M."/>
            <person name="Jacques M.A."/>
            <person name="Darrasse A."/>
        </authorList>
    </citation>
    <scope>NUCLEOTIDE SEQUENCE</scope>
    <source>
        <strain evidence="1">P123</strain>
    </source>
</reference>
<dbReference type="RefSeq" id="WP_124748573.1">
    <property type="nucleotide sequence ID" value="NZ_JAEILI010000029.1"/>
</dbReference>
<evidence type="ECO:0000313" key="1">
    <source>
        <dbReference type="EMBL" id="NAO79286.1"/>
    </source>
</evidence>
<accession>A0A6B2B694</accession>
<name>A0A6B2B694_PSESX</name>
<organism evidence="1">
    <name type="scientific">Pseudomonas syringae</name>
    <dbReference type="NCBI Taxonomy" id="317"/>
    <lineage>
        <taxon>Bacteria</taxon>
        <taxon>Pseudomonadati</taxon>
        <taxon>Pseudomonadota</taxon>
        <taxon>Gammaproteobacteria</taxon>
        <taxon>Pseudomonadales</taxon>
        <taxon>Pseudomonadaceae</taxon>
        <taxon>Pseudomonas</taxon>
    </lineage>
</organism>
<comment type="caution">
    <text evidence="1">The sequence shown here is derived from an EMBL/GenBank/DDBJ whole genome shotgun (WGS) entry which is preliminary data.</text>
</comment>
<protein>
    <submittedName>
        <fullName evidence="1">Uncharacterized protein</fullName>
    </submittedName>
</protein>
<gene>
    <name evidence="1" type="ORF">PspP123CL_25825</name>
</gene>
<proteinExistence type="predicted"/>
<dbReference type="AlphaFoldDB" id="A0A6B2B694"/>